<sequence>RVGDRERILFWKDSWVDGIPFKSQFSRLFELSLDKDGTVADVFRLGWGYGGNGWRWRRLLFAREKELWGECCSVLANVLLQVDISDEWEWLSNPKEGYSVHGIPCVLADNAIALASQFGGTHDFHKSSNNCLQVVWLATICCGTGGG</sequence>
<dbReference type="EMBL" id="LXQA010059888">
    <property type="protein sequence ID" value="MCI05832.1"/>
    <property type="molecule type" value="Genomic_DNA"/>
</dbReference>
<dbReference type="AlphaFoldDB" id="A0A392P252"/>
<evidence type="ECO:0000313" key="2">
    <source>
        <dbReference type="Proteomes" id="UP000265520"/>
    </source>
</evidence>
<comment type="caution">
    <text evidence="1">The sequence shown here is derived from an EMBL/GenBank/DDBJ whole genome shotgun (WGS) entry which is preliminary data.</text>
</comment>
<organism evidence="1 2">
    <name type="scientific">Trifolium medium</name>
    <dbReference type="NCBI Taxonomy" id="97028"/>
    <lineage>
        <taxon>Eukaryota</taxon>
        <taxon>Viridiplantae</taxon>
        <taxon>Streptophyta</taxon>
        <taxon>Embryophyta</taxon>
        <taxon>Tracheophyta</taxon>
        <taxon>Spermatophyta</taxon>
        <taxon>Magnoliopsida</taxon>
        <taxon>eudicotyledons</taxon>
        <taxon>Gunneridae</taxon>
        <taxon>Pentapetalae</taxon>
        <taxon>rosids</taxon>
        <taxon>fabids</taxon>
        <taxon>Fabales</taxon>
        <taxon>Fabaceae</taxon>
        <taxon>Papilionoideae</taxon>
        <taxon>50 kb inversion clade</taxon>
        <taxon>NPAAA clade</taxon>
        <taxon>Hologalegina</taxon>
        <taxon>IRL clade</taxon>
        <taxon>Trifolieae</taxon>
        <taxon>Trifolium</taxon>
    </lineage>
</organism>
<name>A0A392P252_9FABA</name>
<accession>A0A392P252</accession>
<feature type="non-terminal residue" evidence="1">
    <location>
        <position position="1"/>
    </location>
</feature>
<proteinExistence type="predicted"/>
<reference evidence="1 2" key="1">
    <citation type="journal article" date="2018" name="Front. Plant Sci.">
        <title>Red Clover (Trifolium pratense) and Zigzag Clover (T. medium) - A Picture of Genomic Similarities and Differences.</title>
        <authorList>
            <person name="Dluhosova J."/>
            <person name="Istvanek J."/>
            <person name="Nedelnik J."/>
            <person name="Repkova J."/>
        </authorList>
    </citation>
    <scope>NUCLEOTIDE SEQUENCE [LARGE SCALE GENOMIC DNA]</scope>
    <source>
        <strain evidence="2">cv. 10/8</strain>
        <tissue evidence="1">Leaf</tissue>
    </source>
</reference>
<dbReference type="PANTHER" id="PTHR36617">
    <property type="entry name" value="PROTEIN, PUTATIVE-RELATED"/>
    <property type="match status" value="1"/>
</dbReference>
<keyword evidence="2" id="KW-1185">Reference proteome</keyword>
<protein>
    <submittedName>
        <fullName evidence="1">YIPF1-like protein</fullName>
    </submittedName>
</protein>
<evidence type="ECO:0000313" key="1">
    <source>
        <dbReference type="EMBL" id="MCI05832.1"/>
    </source>
</evidence>
<gene>
    <name evidence="1" type="ORF">A2U01_0026885</name>
</gene>
<dbReference type="PANTHER" id="PTHR36617:SF5">
    <property type="entry name" value="OS05G0421675 PROTEIN"/>
    <property type="match status" value="1"/>
</dbReference>
<dbReference type="Proteomes" id="UP000265520">
    <property type="component" value="Unassembled WGS sequence"/>
</dbReference>